<comment type="subcellular location">
    <subcellularLocation>
        <location evidence="1">Nucleus</location>
    </subcellularLocation>
</comment>
<proteinExistence type="predicted"/>
<dbReference type="PANTHER" id="PTHR31221:SF361">
    <property type="entry name" value="WRKY DOMAIN-CONTAINING PROTEIN"/>
    <property type="match status" value="1"/>
</dbReference>
<feature type="domain" description="WRKY" evidence="7">
    <location>
        <begin position="164"/>
        <end position="229"/>
    </location>
</feature>
<dbReference type="InterPro" id="IPR044810">
    <property type="entry name" value="WRKY_plant"/>
</dbReference>
<keyword evidence="2" id="KW-0805">Transcription regulation</keyword>
<dbReference type="PANTHER" id="PTHR31221">
    <property type="entry name" value="WRKY TRANSCRIPTION FACTOR PROTEIN 1-RELATED"/>
    <property type="match status" value="1"/>
</dbReference>
<dbReference type="EMBL" id="KC485277">
    <property type="protein sequence ID" value="AGQ04213.1"/>
    <property type="molecule type" value="Genomic_DNA"/>
</dbReference>
<sequence>MPNEKKSSTQYDPFDYNHDGPIREAAFPFLIDNSFTYTEPSTLITQNSLQAFDLMHMSFTDYLHGSTDYPTAFDMSEVICPIQGYSTKIDAAAATKIENPSTDSSISCPSNDLAAQQHSQKVKKEKQPPTGHGNGNDKSNKEVSKPKKKEKQQREQRFAFLTKSENDHLEDGYRWRKYGQKAVKNSPYPRSYYRCTSQKCRVKKRIEKSVEDPSIVITTYEGQHNHQCPATAGGTRSPLLLASTSSIVNTSFPLEFLARFLLPNNKDDNALFYQYINAPHQHLHLPDFGQLQDLVPSNTFIFGQQP</sequence>
<evidence type="ECO:0000313" key="8">
    <source>
        <dbReference type="EMBL" id="AGQ04213.1"/>
    </source>
</evidence>
<dbReference type="AlphaFoldDB" id="S5CKA2"/>
<dbReference type="InterPro" id="IPR003657">
    <property type="entry name" value="WRKY_dom"/>
</dbReference>
<gene>
    <name evidence="8" type="primary">WRKY25</name>
    <name evidence="9" type="ORF">JCGZ_19512</name>
</gene>
<dbReference type="GO" id="GO:0003700">
    <property type="term" value="F:DNA-binding transcription factor activity"/>
    <property type="evidence" value="ECO:0007669"/>
    <property type="project" value="InterPro"/>
</dbReference>
<dbReference type="KEGG" id="jcu:105642429"/>
<evidence type="ECO:0000256" key="2">
    <source>
        <dbReference type="ARBA" id="ARBA00023015"/>
    </source>
</evidence>
<reference evidence="9 10" key="2">
    <citation type="journal article" date="2014" name="PLoS ONE">
        <title>Global Analysis of Gene Expression Profiles in Physic Nut (Jatropha curcas L.) Seedlings Exposed to Salt Stress.</title>
        <authorList>
            <person name="Zhang L."/>
            <person name="Zhang C."/>
            <person name="Wu P."/>
            <person name="Chen Y."/>
            <person name="Li M."/>
            <person name="Jiang H."/>
            <person name="Wu G."/>
        </authorList>
    </citation>
    <scope>NUCLEOTIDE SEQUENCE [LARGE SCALE GENOMIC DNA]</scope>
    <source>
        <strain evidence="10">cv. GZQX0401</strain>
        <tissue evidence="9">Young leaves</tissue>
    </source>
</reference>
<evidence type="ECO:0000256" key="4">
    <source>
        <dbReference type="ARBA" id="ARBA00023163"/>
    </source>
</evidence>
<evidence type="ECO:0000256" key="5">
    <source>
        <dbReference type="ARBA" id="ARBA00023242"/>
    </source>
</evidence>
<dbReference type="InterPro" id="IPR036576">
    <property type="entry name" value="WRKY_dom_sf"/>
</dbReference>
<evidence type="ECO:0000256" key="6">
    <source>
        <dbReference type="SAM" id="MobiDB-lite"/>
    </source>
</evidence>
<keyword evidence="3" id="KW-0238">DNA-binding</keyword>
<dbReference type="PROSITE" id="PS50811">
    <property type="entry name" value="WRKY"/>
    <property type="match status" value="1"/>
</dbReference>
<feature type="region of interest" description="Disordered" evidence="6">
    <location>
        <begin position="99"/>
        <end position="155"/>
    </location>
</feature>
<evidence type="ECO:0000313" key="9">
    <source>
        <dbReference type="EMBL" id="KDP28949.1"/>
    </source>
</evidence>
<feature type="compositionally biased region" description="Polar residues" evidence="6">
    <location>
        <begin position="99"/>
        <end position="119"/>
    </location>
</feature>
<dbReference type="EMBL" id="KK914778">
    <property type="protein sequence ID" value="KDP28949.1"/>
    <property type="molecule type" value="Genomic_DNA"/>
</dbReference>
<dbReference type="SMART" id="SM00774">
    <property type="entry name" value="WRKY"/>
    <property type="match status" value="1"/>
</dbReference>
<dbReference type="Pfam" id="PF03106">
    <property type="entry name" value="WRKY"/>
    <property type="match status" value="1"/>
</dbReference>
<reference evidence="8" key="1">
    <citation type="journal article" date="2013" name="Gene">
        <title>Genome-wide analysis of the WRKY gene family in physic nut (Jatropha curcas L.).</title>
        <authorList>
            <person name="Xiong W."/>
            <person name="Xu X."/>
            <person name="Zhang L."/>
            <person name="Wu P."/>
            <person name="Chen Y."/>
            <person name="Li M."/>
            <person name="Jiang H."/>
            <person name="Wu G."/>
        </authorList>
    </citation>
    <scope>NUCLEOTIDE SEQUENCE</scope>
</reference>
<dbReference type="GO" id="GO:0005634">
    <property type="term" value="C:nucleus"/>
    <property type="evidence" value="ECO:0007669"/>
    <property type="project" value="UniProtKB-SubCell"/>
</dbReference>
<evidence type="ECO:0000256" key="3">
    <source>
        <dbReference type="ARBA" id="ARBA00023125"/>
    </source>
</evidence>
<evidence type="ECO:0000259" key="7">
    <source>
        <dbReference type="PROSITE" id="PS50811"/>
    </source>
</evidence>
<evidence type="ECO:0000256" key="1">
    <source>
        <dbReference type="ARBA" id="ARBA00004123"/>
    </source>
</evidence>
<dbReference type="SUPFAM" id="SSF118290">
    <property type="entry name" value="WRKY DNA-binding domain"/>
    <property type="match status" value="1"/>
</dbReference>
<evidence type="ECO:0000313" key="10">
    <source>
        <dbReference type="Proteomes" id="UP000027138"/>
    </source>
</evidence>
<dbReference type="GO" id="GO:0043565">
    <property type="term" value="F:sequence-specific DNA binding"/>
    <property type="evidence" value="ECO:0007669"/>
    <property type="project" value="InterPro"/>
</dbReference>
<protein>
    <submittedName>
        <fullName evidence="8">WRKY transcription factor 25</fullName>
    </submittedName>
</protein>
<name>S5CKA2_JATCU</name>
<keyword evidence="5" id="KW-0539">Nucleus</keyword>
<keyword evidence="4" id="KW-0804">Transcription</keyword>
<organism evidence="8">
    <name type="scientific">Jatropha curcas</name>
    <name type="common">Barbados nut</name>
    <dbReference type="NCBI Taxonomy" id="180498"/>
    <lineage>
        <taxon>Eukaryota</taxon>
        <taxon>Viridiplantae</taxon>
        <taxon>Streptophyta</taxon>
        <taxon>Embryophyta</taxon>
        <taxon>Tracheophyta</taxon>
        <taxon>Spermatophyta</taxon>
        <taxon>Magnoliopsida</taxon>
        <taxon>eudicotyledons</taxon>
        <taxon>Gunneridae</taxon>
        <taxon>Pentapetalae</taxon>
        <taxon>rosids</taxon>
        <taxon>fabids</taxon>
        <taxon>Malpighiales</taxon>
        <taxon>Euphorbiaceae</taxon>
        <taxon>Crotonoideae</taxon>
        <taxon>Jatropheae</taxon>
        <taxon>Jatropha</taxon>
    </lineage>
</organism>
<dbReference type="FunFam" id="2.20.25.80:FF:000003">
    <property type="entry name" value="WRKY transcription factor 57"/>
    <property type="match status" value="1"/>
</dbReference>
<dbReference type="Proteomes" id="UP000027138">
    <property type="component" value="Unassembled WGS sequence"/>
</dbReference>
<accession>S5CKA2</accession>
<keyword evidence="10" id="KW-1185">Reference proteome</keyword>
<dbReference type="OrthoDB" id="1936515at2759"/>
<dbReference type="Gene3D" id="2.20.25.80">
    <property type="entry name" value="WRKY domain"/>
    <property type="match status" value="1"/>
</dbReference>